<keyword evidence="5" id="KW-1185">Reference proteome</keyword>
<sequence length="488" mass="53707">MPTSRASVRTARATRYLTQLRKHTDRIRHHNGALTEWSDTEGTIELPWGRCTLRTSRDELTLHAEAENNERLRRVQDAITTRLQTIGRRDALTIAWTRSAASIVEALTAPAGRADPFPLYAEAHELGPVSAIADTWFLVSGYAAVDQVLRNPDFGPSPRSPEPRNPDLPSMSRSILWADPPDHGRMRSLMSQVFTPRRVAALRPAIETAVESLLDGLDGDPVDFMDRFAFPLPITVIGEMLGVPPSDRDRFRPLATDLTEALELPALTSRSTAAESAARELGEYFTALIRDRRAHPRDDLVSALVTTDGRLTDDQLLANLILLLVAGFETTTNLLGNGLALLFDHPEVASAIRSGELPAEQFVEEVLRYDSPVQITTRTARTETLTIAGTPIPKGSQVVLLIGAANRDPSRYPDPDRFDPSRRDTKPLSFGAGPHICLGNALARLEAAIAFPRLLTRYPAISPSTPPTRRDRLTLRGHTTLPIHLNGV</sequence>
<organism evidence="4 5">
    <name type="scientific">Actinomadura napierensis</name>
    <dbReference type="NCBI Taxonomy" id="267854"/>
    <lineage>
        <taxon>Bacteria</taxon>
        <taxon>Bacillati</taxon>
        <taxon>Actinomycetota</taxon>
        <taxon>Actinomycetes</taxon>
        <taxon>Streptosporangiales</taxon>
        <taxon>Thermomonosporaceae</taxon>
        <taxon>Actinomadura</taxon>
    </lineage>
</organism>
<dbReference type="Gene3D" id="3.30.310.50">
    <property type="entry name" value="Alpha-D-phosphohexomutase, C-terminal domain"/>
    <property type="match status" value="1"/>
</dbReference>
<dbReference type="EMBL" id="BAAAMR010000033">
    <property type="protein sequence ID" value="GAA2141735.1"/>
    <property type="molecule type" value="Genomic_DNA"/>
</dbReference>
<dbReference type="InterPro" id="IPR017972">
    <property type="entry name" value="Cyt_P450_CS"/>
</dbReference>
<dbReference type="InterPro" id="IPR001128">
    <property type="entry name" value="Cyt_P450"/>
</dbReference>
<accession>A0ABN2ZG73</accession>
<dbReference type="PRINTS" id="PR00359">
    <property type="entry name" value="BP450"/>
</dbReference>
<dbReference type="InterPro" id="IPR036396">
    <property type="entry name" value="Cyt_P450_sf"/>
</dbReference>
<keyword evidence="2" id="KW-0503">Monooxygenase</keyword>
<keyword evidence="2" id="KW-0479">Metal-binding</keyword>
<dbReference type="PRINTS" id="PR00385">
    <property type="entry name" value="P450"/>
</dbReference>
<evidence type="ECO:0000256" key="3">
    <source>
        <dbReference type="SAM" id="MobiDB-lite"/>
    </source>
</evidence>
<keyword evidence="2" id="KW-0560">Oxidoreductase</keyword>
<keyword evidence="2" id="KW-0408">Iron</keyword>
<proteinExistence type="inferred from homology"/>
<comment type="similarity">
    <text evidence="1 2">Belongs to the cytochrome P450 family.</text>
</comment>
<dbReference type="Pfam" id="PF00067">
    <property type="entry name" value="p450"/>
    <property type="match status" value="2"/>
</dbReference>
<dbReference type="RefSeq" id="WP_344268814.1">
    <property type="nucleotide sequence ID" value="NZ_BAAAMR010000033.1"/>
</dbReference>
<protein>
    <submittedName>
        <fullName evidence="4">Cytochrome P450</fullName>
    </submittedName>
</protein>
<keyword evidence="2" id="KW-0349">Heme</keyword>
<reference evidence="4 5" key="1">
    <citation type="journal article" date="2019" name="Int. J. Syst. Evol. Microbiol.">
        <title>The Global Catalogue of Microorganisms (GCM) 10K type strain sequencing project: providing services to taxonomists for standard genome sequencing and annotation.</title>
        <authorList>
            <consortium name="The Broad Institute Genomics Platform"/>
            <consortium name="The Broad Institute Genome Sequencing Center for Infectious Disease"/>
            <person name="Wu L."/>
            <person name="Ma J."/>
        </authorList>
    </citation>
    <scope>NUCLEOTIDE SEQUENCE [LARGE SCALE GENOMIC DNA]</scope>
    <source>
        <strain evidence="4 5">JCM 13850</strain>
    </source>
</reference>
<evidence type="ECO:0000256" key="1">
    <source>
        <dbReference type="ARBA" id="ARBA00010617"/>
    </source>
</evidence>
<dbReference type="PANTHER" id="PTHR46696:SF1">
    <property type="entry name" value="CYTOCHROME P450 YJIB-RELATED"/>
    <property type="match status" value="1"/>
</dbReference>
<comment type="caution">
    <text evidence="4">The sequence shown here is derived from an EMBL/GenBank/DDBJ whole genome shotgun (WGS) entry which is preliminary data.</text>
</comment>
<dbReference type="Pfam" id="PF09981">
    <property type="entry name" value="DUF2218"/>
    <property type="match status" value="1"/>
</dbReference>
<dbReference type="SUPFAM" id="SSF48264">
    <property type="entry name" value="Cytochrome P450"/>
    <property type="match status" value="1"/>
</dbReference>
<evidence type="ECO:0000256" key="2">
    <source>
        <dbReference type="RuleBase" id="RU000461"/>
    </source>
</evidence>
<dbReference type="Gene3D" id="1.10.630.10">
    <property type="entry name" value="Cytochrome P450"/>
    <property type="match status" value="1"/>
</dbReference>
<gene>
    <name evidence="4" type="ORF">GCM10009727_39450</name>
</gene>
<feature type="region of interest" description="Disordered" evidence="3">
    <location>
        <begin position="153"/>
        <end position="173"/>
    </location>
</feature>
<dbReference type="Proteomes" id="UP001501020">
    <property type="component" value="Unassembled WGS sequence"/>
</dbReference>
<dbReference type="InterPro" id="IPR014543">
    <property type="entry name" value="UCP028291"/>
</dbReference>
<feature type="compositionally biased region" description="Basic and acidic residues" evidence="3">
    <location>
        <begin position="408"/>
        <end position="426"/>
    </location>
</feature>
<evidence type="ECO:0000313" key="5">
    <source>
        <dbReference type="Proteomes" id="UP001501020"/>
    </source>
</evidence>
<feature type="region of interest" description="Disordered" evidence="3">
    <location>
        <begin position="407"/>
        <end position="427"/>
    </location>
</feature>
<dbReference type="PANTHER" id="PTHR46696">
    <property type="entry name" value="P450, PUTATIVE (EUROFUNG)-RELATED"/>
    <property type="match status" value="1"/>
</dbReference>
<dbReference type="CDD" id="cd20625">
    <property type="entry name" value="CYP164-like"/>
    <property type="match status" value="1"/>
</dbReference>
<name>A0ABN2ZG73_9ACTN</name>
<dbReference type="InterPro" id="IPR002397">
    <property type="entry name" value="Cyt_P450_B"/>
</dbReference>
<evidence type="ECO:0000313" key="4">
    <source>
        <dbReference type="EMBL" id="GAA2141735.1"/>
    </source>
</evidence>
<dbReference type="PROSITE" id="PS00086">
    <property type="entry name" value="CYTOCHROME_P450"/>
    <property type="match status" value="1"/>
</dbReference>